<organism evidence="1 2">
    <name type="scientific">Granulicella sibirica</name>
    <dbReference type="NCBI Taxonomy" id="2479048"/>
    <lineage>
        <taxon>Bacteria</taxon>
        <taxon>Pseudomonadati</taxon>
        <taxon>Acidobacteriota</taxon>
        <taxon>Terriglobia</taxon>
        <taxon>Terriglobales</taxon>
        <taxon>Acidobacteriaceae</taxon>
        <taxon>Granulicella</taxon>
    </lineage>
</organism>
<keyword evidence="2" id="KW-1185">Reference proteome</keyword>
<dbReference type="AlphaFoldDB" id="A0A4Q0T236"/>
<proteinExistence type="predicted"/>
<gene>
    <name evidence="1" type="ORF">GRAN_0567</name>
</gene>
<comment type="caution">
    <text evidence="1">The sequence shown here is derived from an EMBL/GenBank/DDBJ whole genome shotgun (WGS) entry which is preliminary data.</text>
</comment>
<evidence type="ECO:0000313" key="1">
    <source>
        <dbReference type="EMBL" id="RXH57257.1"/>
    </source>
</evidence>
<dbReference type="EMBL" id="RDSM01000001">
    <property type="protein sequence ID" value="RXH57257.1"/>
    <property type="molecule type" value="Genomic_DNA"/>
</dbReference>
<sequence length="48" mass="5509">MLADYWHLPGYLLSAIQDEQEAVPCSRWSELLAMAQTLVARMESRQAE</sequence>
<protein>
    <submittedName>
        <fullName evidence="1">Uncharacterized protein</fullName>
    </submittedName>
</protein>
<reference evidence="1 2" key="1">
    <citation type="submission" date="2018-11" db="EMBL/GenBank/DDBJ databases">
        <authorList>
            <person name="Mardanov A.V."/>
            <person name="Ravin N.V."/>
            <person name="Dedysh S.N."/>
        </authorList>
    </citation>
    <scope>NUCLEOTIDE SEQUENCE [LARGE SCALE GENOMIC DNA]</scope>
    <source>
        <strain evidence="1 2">AF10</strain>
    </source>
</reference>
<dbReference type="Proteomes" id="UP000289437">
    <property type="component" value="Unassembled WGS sequence"/>
</dbReference>
<accession>A0A4Q0T236</accession>
<name>A0A4Q0T236_9BACT</name>
<evidence type="ECO:0000313" key="2">
    <source>
        <dbReference type="Proteomes" id="UP000289437"/>
    </source>
</evidence>
<reference evidence="2" key="2">
    <citation type="submission" date="2019-02" db="EMBL/GenBank/DDBJ databases">
        <title>Granulicella sibirica sp. nov., a psychrotolerant acidobacterium isolated from an organic soil layer in forested tundra, West Siberia.</title>
        <authorList>
            <person name="Oshkin I.Y."/>
            <person name="Kulichevskaya I.S."/>
            <person name="Rijpstra W.I.C."/>
            <person name="Sinninghe Damste J.S."/>
            <person name="Rakitin A.L."/>
            <person name="Ravin N.V."/>
            <person name="Dedysh S.N."/>
        </authorList>
    </citation>
    <scope>NUCLEOTIDE SEQUENCE [LARGE SCALE GENOMIC DNA]</scope>
    <source>
        <strain evidence="2">AF10</strain>
    </source>
</reference>